<proteinExistence type="inferred from homology"/>
<dbReference type="EC" id="2.5.1.54" evidence="14"/>
<evidence type="ECO:0000313" key="18">
    <source>
        <dbReference type="Proteomes" id="UP000317650"/>
    </source>
</evidence>
<dbReference type="FunFam" id="1.25.40.180:FF:000024">
    <property type="entry name" value="Eukaryotic translation initiation factor 4G"/>
    <property type="match status" value="1"/>
</dbReference>
<evidence type="ECO:0000256" key="1">
    <source>
        <dbReference type="ARBA" id="ARBA00004688"/>
    </source>
</evidence>
<comment type="similarity">
    <text evidence="3 14">Belongs to the class-II DAHP synthase family.</text>
</comment>
<gene>
    <name evidence="17" type="ORF">C4D60_Mb11t20640</name>
</gene>
<keyword evidence="8" id="KW-0479">Metal-binding</keyword>
<comment type="subcellular location">
    <subcellularLocation>
        <location evidence="14">Plastid</location>
        <location evidence="14">Chloroplast</location>
    </subcellularLocation>
</comment>
<evidence type="ECO:0000256" key="11">
    <source>
        <dbReference type="ARBA" id="ARBA00047508"/>
    </source>
</evidence>
<dbReference type="Pfam" id="PF01474">
    <property type="entry name" value="DAHP_synth_2"/>
    <property type="match status" value="1"/>
</dbReference>
<dbReference type="STRING" id="52838.A0A4S8J5J9"/>
<evidence type="ECO:0000256" key="5">
    <source>
        <dbReference type="ARBA" id="ARBA00022540"/>
    </source>
</evidence>
<feature type="region of interest" description="Disordered" evidence="15">
    <location>
        <begin position="213"/>
        <end position="245"/>
    </location>
</feature>
<dbReference type="SUPFAM" id="SSF48371">
    <property type="entry name" value="ARM repeat"/>
    <property type="match status" value="3"/>
</dbReference>
<keyword evidence="14" id="KW-0934">Plastid</keyword>
<keyword evidence="7 14" id="KW-0808">Transferase</keyword>
<keyword evidence="5" id="KW-0396">Initiation factor</keyword>
<dbReference type="GO" id="GO:0046872">
    <property type="term" value="F:metal ion binding"/>
    <property type="evidence" value="ECO:0007669"/>
    <property type="project" value="UniProtKB-KW"/>
</dbReference>
<dbReference type="PROSITE" id="PS51795">
    <property type="entry name" value="ZF_FLZ"/>
    <property type="match status" value="1"/>
</dbReference>
<organism evidence="17 18">
    <name type="scientific">Musa balbisiana</name>
    <name type="common">Banana</name>
    <dbReference type="NCBI Taxonomy" id="52838"/>
    <lineage>
        <taxon>Eukaryota</taxon>
        <taxon>Viridiplantae</taxon>
        <taxon>Streptophyta</taxon>
        <taxon>Embryophyta</taxon>
        <taxon>Tracheophyta</taxon>
        <taxon>Spermatophyta</taxon>
        <taxon>Magnoliopsida</taxon>
        <taxon>Liliopsida</taxon>
        <taxon>Zingiberales</taxon>
        <taxon>Musaceae</taxon>
        <taxon>Musa</taxon>
    </lineage>
</organism>
<dbReference type="InterPro" id="IPR003890">
    <property type="entry name" value="MIF4G-like_typ-3"/>
</dbReference>
<dbReference type="GO" id="GO:0009423">
    <property type="term" value="P:chorismate biosynthetic process"/>
    <property type="evidence" value="ECO:0007669"/>
    <property type="project" value="UniProtKB-UniPathway"/>
</dbReference>
<keyword evidence="9" id="KW-0648">Protein biosynthesis</keyword>
<keyword evidence="14" id="KW-0809">Transit peptide</keyword>
<keyword evidence="18" id="KW-1185">Reference proteome</keyword>
<keyword evidence="12" id="KW-0170">Cobalt</keyword>
<feature type="binding site" evidence="12">
    <location>
        <position position="1122"/>
    </location>
    <ligand>
        <name>Mn(2+)</name>
        <dbReference type="ChEBI" id="CHEBI:29035"/>
    </ligand>
</feature>
<evidence type="ECO:0000256" key="13">
    <source>
        <dbReference type="PROSITE-ProRule" id="PRU01131"/>
    </source>
</evidence>
<feature type="domain" description="FLZ-type" evidence="16">
    <location>
        <begin position="61"/>
        <end position="105"/>
    </location>
</feature>
<evidence type="ECO:0000256" key="10">
    <source>
        <dbReference type="ARBA" id="ARBA00023141"/>
    </source>
</evidence>
<dbReference type="InterPro" id="IPR016024">
    <property type="entry name" value="ARM-type_fold"/>
</dbReference>
<feature type="region of interest" description="Disordered" evidence="15">
    <location>
        <begin position="104"/>
        <end position="139"/>
    </location>
</feature>
<dbReference type="AlphaFoldDB" id="A0A4S8J5J9"/>
<comment type="pathway">
    <text evidence="1 14">Metabolic intermediate biosynthesis; chorismate biosynthesis; chorismate from D-erythrose 4-phosphate and phosphoenolpyruvate: step 1/7.</text>
</comment>
<keyword evidence="6 14" id="KW-0028">Amino-acid biosynthesis</keyword>
<evidence type="ECO:0000256" key="8">
    <source>
        <dbReference type="ARBA" id="ARBA00022723"/>
    </source>
</evidence>
<evidence type="ECO:0000256" key="14">
    <source>
        <dbReference type="RuleBase" id="RU363071"/>
    </source>
</evidence>
<evidence type="ECO:0000256" key="6">
    <source>
        <dbReference type="ARBA" id="ARBA00022605"/>
    </source>
</evidence>
<sequence>MEPFSFLYSSSSDLEAGWGPPYAHPGHPTPPSPRGSTEGVARPRTPTYRFFCVDVDGPPHHFLDSCFLCRKPLAGNRDIFMYRGDTPFCSEECRLVQIEMDEGTEQSRKHSLKASSSTDSSKAGAATSPSKSHEAHARTGTVVAADVTQSSIRQPNPTSFHDVSSSSSVLLPSLLTKRRCHLFSVFSCMGSVCFIDSDRMVSTKMEFLTSVSVASSDQGSPDAEWSDRESGPQQGLLPSPSPQTPWQVMHKAENKYEVGKIADEEEAIQRRVRAILNKLTPQNFGRLFAQIRGVNIDNALTLTGAVSQIFNKALMEPTFCEVYAAFCLNLADVLPTFSEWITFKRLLLNKCQEEFERREREEAQGHKVEMQQSDGEKEERRLLARMRSLGNVRLIGELYKQRMLTERIMHGCITKLLGQHHDPDEEDAEALCELMSTIGETIDHPKAKEHMDAYFDTMTALSTNQKLSSRVRFKLRDVIDLRKNKWQNRRIKEPSGVPWARRRMVGTLDGGKCTAWRRHAPGVPRTRWQVKHKAEMKYEVGGMSDDYEAKQRRLRAILEKLTPQNFEELFVQVEEINIDNAVTLTGVVLQIFDKALMEPALCEMYAGLCSRLAGVLPDFNEMDERITFKRLLLNRCQEEFERGEREQHETNKVEGNVRLIGELYKQKVLTERIMHECIQKLLGQHQNPAEEDVEALCRLLGVIGKTIDHPKAKEHMDAYFDMVAKLSTNQKLSSRTRFMLRDVIDLRKNKWQNRRIKEPSGVPWARRRMVGTLDGGKCTAWRRHAPGVPRTRWQVKHKAEMKYEVGGMSDDYEAKQRRLRAILEKLTPQNFEELFVQVEEINIDNAVTLTGVVLQIFDKALMEPALCEMYAGLCSRLAGVLPDFNEMDERITFKRLLLNRCQEEFERGEREQHETNKVEGNVRLMGELYKKKVLTERIMHECIQKLLGQHQNPAEEDVEALCRLLGVIGKTIDHPKAKEHMDAYFDMVAKLSTNQKLSSRTRFMLRDVIDLRKNKWEARRKEEEPKKMDVGSTDSGLLSEELDNILIPVELDSVLRSLEACPPLVFAGEARKLEERLAEAAFGHGSRLDLRRTDAHDQECELRAFFDVHDREGSHPGGIHLEMTGQNVTECIGGSQAITLDDLGSRYRTHCDPRINASQSLELACATAERLRRRRITSRNKLASDKGYHQARPTTAT</sequence>
<keyword evidence="10 14" id="KW-0057">Aromatic amino acid biosynthesis</keyword>
<feature type="region of interest" description="Disordered" evidence="15">
    <location>
        <begin position="1176"/>
        <end position="1197"/>
    </location>
</feature>
<dbReference type="GO" id="GO:0008652">
    <property type="term" value="P:amino acid biosynthetic process"/>
    <property type="evidence" value="ECO:0007669"/>
    <property type="project" value="UniProtKB-KW"/>
</dbReference>
<dbReference type="GO" id="GO:0016281">
    <property type="term" value="C:eukaryotic translation initiation factor 4F complex"/>
    <property type="evidence" value="ECO:0007669"/>
    <property type="project" value="TreeGrafter"/>
</dbReference>
<feature type="compositionally biased region" description="Low complexity" evidence="15">
    <location>
        <begin position="113"/>
        <end position="128"/>
    </location>
</feature>
<evidence type="ECO:0000259" key="16">
    <source>
        <dbReference type="PROSITE" id="PS51795"/>
    </source>
</evidence>
<evidence type="ECO:0000256" key="9">
    <source>
        <dbReference type="ARBA" id="ARBA00022917"/>
    </source>
</evidence>
<keyword evidence="12" id="KW-0464">Manganese</keyword>
<dbReference type="PANTHER" id="PTHR23253:SF9">
    <property type="entry name" value="EUKARYOTIC TRANSLATION INITIATION FACTOR 4 GAMMA 2"/>
    <property type="match status" value="1"/>
</dbReference>
<dbReference type="InterPro" id="IPR007650">
    <property type="entry name" value="Zf-FLZ_dom"/>
</dbReference>
<dbReference type="Proteomes" id="UP000317650">
    <property type="component" value="Chromosome 11"/>
</dbReference>
<evidence type="ECO:0000256" key="7">
    <source>
        <dbReference type="ARBA" id="ARBA00022679"/>
    </source>
</evidence>
<comment type="catalytic activity">
    <reaction evidence="11 14">
        <text>D-erythrose 4-phosphate + phosphoenolpyruvate + H2O = 7-phospho-2-dehydro-3-deoxy-D-arabino-heptonate + phosphate</text>
        <dbReference type="Rhea" id="RHEA:14717"/>
        <dbReference type="ChEBI" id="CHEBI:15377"/>
        <dbReference type="ChEBI" id="CHEBI:16897"/>
        <dbReference type="ChEBI" id="CHEBI:43474"/>
        <dbReference type="ChEBI" id="CHEBI:58394"/>
        <dbReference type="ChEBI" id="CHEBI:58702"/>
        <dbReference type="EC" id="2.5.1.54"/>
    </reaction>
</comment>
<name>A0A4S8J5J9_MUSBA</name>
<dbReference type="SMART" id="SM00543">
    <property type="entry name" value="MIF4G"/>
    <property type="match status" value="3"/>
</dbReference>
<comment type="cofactor">
    <cofactor evidence="12">
        <name>Mn(2+)</name>
        <dbReference type="ChEBI" id="CHEBI:29035"/>
    </cofactor>
    <cofactor evidence="12">
        <name>Co(2+)</name>
        <dbReference type="ChEBI" id="CHEBI:48828"/>
    </cofactor>
    <cofactor evidence="12">
        <name>Cd(2+)</name>
        <dbReference type="ChEBI" id="CHEBI:48775"/>
    </cofactor>
    <text evidence="12">Binds 1 divalent cation per subunit. The enzyme is active with manganese, cobalt or cadmium ions.</text>
</comment>
<dbReference type="GO" id="GO:0009507">
    <property type="term" value="C:chloroplast"/>
    <property type="evidence" value="ECO:0007669"/>
    <property type="project" value="UniProtKB-SubCell"/>
</dbReference>
<dbReference type="EMBL" id="PYDT01000007">
    <property type="protein sequence ID" value="THU56763.1"/>
    <property type="molecule type" value="Genomic_DNA"/>
</dbReference>
<evidence type="ECO:0000256" key="4">
    <source>
        <dbReference type="ARBA" id="ARBA00009374"/>
    </source>
</evidence>
<dbReference type="Pfam" id="PF04570">
    <property type="entry name" value="zf-FLZ"/>
    <property type="match status" value="1"/>
</dbReference>
<comment type="caution">
    <text evidence="17">The sequence shown here is derived from an EMBL/GenBank/DDBJ whole genome shotgun (WGS) entry which is preliminary data.</text>
</comment>
<evidence type="ECO:0000256" key="15">
    <source>
        <dbReference type="SAM" id="MobiDB-lite"/>
    </source>
</evidence>
<keyword evidence="14" id="KW-0150">Chloroplast</keyword>
<comment type="similarity">
    <text evidence="4">Belongs to the FLZ family.</text>
</comment>
<evidence type="ECO:0000256" key="2">
    <source>
        <dbReference type="ARBA" id="ARBA00005775"/>
    </source>
</evidence>
<comment type="similarity">
    <text evidence="2">Belongs to the eukaryotic initiation factor 4G family.</text>
</comment>
<evidence type="ECO:0000256" key="12">
    <source>
        <dbReference type="PIRSR" id="PIRSR602480-1"/>
    </source>
</evidence>
<dbReference type="SUPFAM" id="SSF51569">
    <property type="entry name" value="Aldolase"/>
    <property type="match status" value="1"/>
</dbReference>
<dbReference type="Gene3D" id="3.20.20.70">
    <property type="entry name" value="Aldolase class I"/>
    <property type="match status" value="1"/>
</dbReference>
<dbReference type="Pfam" id="PF02854">
    <property type="entry name" value="MIF4G"/>
    <property type="match status" value="3"/>
</dbReference>
<dbReference type="Gene3D" id="1.25.40.180">
    <property type="match status" value="3"/>
</dbReference>
<dbReference type="GO" id="GO:0003729">
    <property type="term" value="F:mRNA binding"/>
    <property type="evidence" value="ECO:0007669"/>
    <property type="project" value="TreeGrafter"/>
</dbReference>
<protein>
    <recommendedName>
        <fullName evidence="14">Phospho-2-dehydro-3-deoxyheptonate aldolase</fullName>
        <ecNumber evidence="14">2.5.1.54</ecNumber>
    </recommendedName>
</protein>
<accession>A0A4S8J5J9</accession>
<dbReference type="InterPro" id="IPR013785">
    <property type="entry name" value="Aldolase_TIM"/>
</dbReference>
<keyword evidence="12" id="KW-0104">Cadmium</keyword>
<feature type="zinc finger region" description="FLZ-type" evidence="13">
    <location>
        <begin position="61"/>
        <end position="105"/>
    </location>
</feature>
<dbReference type="GO" id="GO:0009073">
    <property type="term" value="P:aromatic amino acid family biosynthetic process"/>
    <property type="evidence" value="ECO:0007669"/>
    <property type="project" value="UniProtKB-KW"/>
</dbReference>
<dbReference type="UniPathway" id="UPA00053">
    <property type="reaction ID" value="UER00084"/>
</dbReference>
<dbReference type="PANTHER" id="PTHR23253">
    <property type="entry name" value="EUKARYOTIC TRANSLATION INITIATION FACTOR 4 GAMMA"/>
    <property type="match status" value="1"/>
</dbReference>
<feature type="binding site" evidence="12">
    <location>
        <position position="1152"/>
    </location>
    <ligand>
        <name>Mn(2+)</name>
        <dbReference type="ChEBI" id="CHEBI:29035"/>
    </ligand>
</feature>
<reference evidence="17 18" key="1">
    <citation type="journal article" date="2019" name="Nat. Plants">
        <title>Genome sequencing of Musa balbisiana reveals subgenome evolution and function divergence in polyploid bananas.</title>
        <authorList>
            <person name="Yao X."/>
        </authorList>
    </citation>
    <scope>NUCLEOTIDE SEQUENCE [LARGE SCALE GENOMIC DNA]</scope>
    <source>
        <strain evidence="18">cv. DH-PKW</strain>
        <tissue evidence="17">Leaves</tissue>
    </source>
</reference>
<evidence type="ECO:0000313" key="17">
    <source>
        <dbReference type="EMBL" id="THU56763.1"/>
    </source>
</evidence>
<dbReference type="InterPro" id="IPR002480">
    <property type="entry name" value="DAHP_synth_2"/>
</dbReference>
<dbReference type="GO" id="GO:0003743">
    <property type="term" value="F:translation initiation factor activity"/>
    <property type="evidence" value="ECO:0007669"/>
    <property type="project" value="UniProtKB-KW"/>
</dbReference>
<feature type="region of interest" description="Disordered" evidence="15">
    <location>
        <begin position="19"/>
        <end position="41"/>
    </location>
</feature>
<evidence type="ECO:0000256" key="3">
    <source>
        <dbReference type="ARBA" id="ARBA00008911"/>
    </source>
</evidence>
<dbReference type="GO" id="GO:0003849">
    <property type="term" value="F:3-deoxy-7-phosphoheptulonate synthase activity"/>
    <property type="evidence" value="ECO:0007669"/>
    <property type="project" value="UniProtKB-EC"/>
</dbReference>